<sequence>MDNDADASNVSSTTSQGTTVEQLRELSRTQYAGQGVVVHASGPESNPKAIAMHTYFTCTVLRDTLLSIPAQGSTLGGLHTTVVYTIFRTGYLIVTHAFSPTMKLWLPVLFTWAAVVDAANYRHHYRTLLAAMAEALGREPTTEEMTQVTLLSEAQLHGFLISFAERRQHGSTSATLQAQASTSPPQPMANSRVNSTSQYLQSEVTTHTSEACRFLRHHTRHFQAAPDGLLRVCGLGDAKQAGVFATLGQRLLGSSNAPQQARSEQPERTPEAALKAMYADFPHLSGWLAGWLRPEMARALLPWLHPLVTSQSTRAVARHSASDPFQRCIYATYTSELHDMITGFRLVLDALHDVECEFTQQLPALCALPEPSVAALRTPLQSDRGAANNAAVASVARRVEEVLAAVLATNAATKAKETTAAANVRPVLCNQGTESNSSETGSGAGTFVRSGAAPVSFAVAGPGLGAQQADSVEDHRPSAKRRRFQQESPRRTREP</sequence>
<name>A0A4P9XL66_9FUNG</name>
<protein>
    <submittedName>
        <fullName evidence="2">Uncharacterized protein</fullName>
    </submittedName>
</protein>
<reference evidence="3" key="1">
    <citation type="journal article" date="2018" name="Nat. Microbiol.">
        <title>Leveraging single-cell genomics to expand the fungal tree of life.</title>
        <authorList>
            <person name="Ahrendt S.R."/>
            <person name="Quandt C.A."/>
            <person name="Ciobanu D."/>
            <person name="Clum A."/>
            <person name="Salamov A."/>
            <person name="Andreopoulos B."/>
            <person name="Cheng J.F."/>
            <person name="Woyke T."/>
            <person name="Pelin A."/>
            <person name="Henrissat B."/>
            <person name="Reynolds N.K."/>
            <person name="Benny G.L."/>
            <person name="Smith M.E."/>
            <person name="James T.Y."/>
            <person name="Grigoriev I.V."/>
        </authorList>
    </citation>
    <scope>NUCLEOTIDE SEQUENCE [LARGE SCALE GENOMIC DNA]</scope>
    <source>
        <strain evidence="3">RSA 1356</strain>
    </source>
</reference>
<feature type="region of interest" description="Disordered" evidence="1">
    <location>
        <begin position="172"/>
        <end position="196"/>
    </location>
</feature>
<feature type="region of interest" description="Disordered" evidence="1">
    <location>
        <begin position="1"/>
        <end position="21"/>
    </location>
</feature>
<dbReference type="EMBL" id="KZ992855">
    <property type="protein sequence ID" value="RKP06587.1"/>
    <property type="molecule type" value="Genomic_DNA"/>
</dbReference>
<dbReference type="AlphaFoldDB" id="A0A4P9XL66"/>
<dbReference type="STRING" id="78915.A0A4P9XL66"/>
<proteinExistence type="predicted"/>
<accession>A0A4P9XL66</accession>
<gene>
    <name evidence="2" type="ORF">THASP1DRAFT_31604</name>
</gene>
<dbReference type="Proteomes" id="UP000271241">
    <property type="component" value="Unassembled WGS sequence"/>
</dbReference>
<dbReference type="OrthoDB" id="3046222at2759"/>
<evidence type="ECO:0000313" key="2">
    <source>
        <dbReference type="EMBL" id="RKP06587.1"/>
    </source>
</evidence>
<organism evidence="2 3">
    <name type="scientific">Thamnocephalis sphaerospora</name>
    <dbReference type="NCBI Taxonomy" id="78915"/>
    <lineage>
        <taxon>Eukaryota</taxon>
        <taxon>Fungi</taxon>
        <taxon>Fungi incertae sedis</taxon>
        <taxon>Zoopagomycota</taxon>
        <taxon>Zoopagomycotina</taxon>
        <taxon>Zoopagomycetes</taxon>
        <taxon>Zoopagales</taxon>
        <taxon>Sigmoideomycetaceae</taxon>
        <taxon>Thamnocephalis</taxon>
    </lineage>
</organism>
<feature type="compositionally biased region" description="Basic and acidic residues" evidence="1">
    <location>
        <begin position="484"/>
        <end position="495"/>
    </location>
</feature>
<evidence type="ECO:0000256" key="1">
    <source>
        <dbReference type="SAM" id="MobiDB-lite"/>
    </source>
</evidence>
<feature type="region of interest" description="Disordered" evidence="1">
    <location>
        <begin position="458"/>
        <end position="495"/>
    </location>
</feature>
<evidence type="ECO:0000313" key="3">
    <source>
        <dbReference type="Proteomes" id="UP000271241"/>
    </source>
</evidence>
<keyword evidence="3" id="KW-1185">Reference proteome</keyword>